<dbReference type="PANTHER" id="PTHR14209">
    <property type="entry name" value="ISOAMYL ACETATE-HYDROLYZING ESTERASE 1"/>
    <property type="match status" value="1"/>
</dbReference>
<dbReference type="OrthoDB" id="671439at2759"/>
<dbReference type="Gene3D" id="3.40.50.1110">
    <property type="entry name" value="SGNH hydrolase"/>
    <property type="match status" value="1"/>
</dbReference>
<dbReference type="InterPro" id="IPR013830">
    <property type="entry name" value="SGNH_hydro"/>
</dbReference>
<dbReference type="Proteomes" id="UP000196158">
    <property type="component" value="Unassembled WGS sequence"/>
</dbReference>
<organism evidence="2 3">
    <name type="scientific">Maudiozyma saulgeensis</name>
    <dbReference type="NCBI Taxonomy" id="1789683"/>
    <lineage>
        <taxon>Eukaryota</taxon>
        <taxon>Fungi</taxon>
        <taxon>Dikarya</taxon>
        <taxon>Ascomycota</taxon>
        <taxon>Saccharomycotina</taxon>
        <taxon>Saccharomycetes</taxon>
        <taxon>Saccharomycetales</taxon>
        <taxon>Saccharomycetaceae</taxon>
        <taxon>Maudiozyma</taxon>
    </lineage>
</organism>
<dbReference type="CDD" id="cd01838">
    <property type="entry name" value="Isoamyl_acetate_hydrolase_like"/>
    <property type="match status" value="1"/>
</dbReference>
<evidence type="ECO:0000313" key="2">
    <source>
        <dbReference type="EMBL" id="SMN17673.1"/>
    </source>
</evidence>
<dbReference type="InterPro" id="IPR036514">
    <property type="entry name" value="SGNH_hydro_sf"/>
</dbReference>
<name>A0A1X7QW54_9SACH</name>
<sequence length="243" mass="27870">MNYDKYLVFGDSITEFSYNPQIYPEDPIQFTWGGALTSAYTRRMDIIQRGFIGYNTRQAKKILPKILENDGHNVKMASIGFGTNDASTAGPFVVPIEEYRQNMLDMIKMLRDKGIEKIILISPAAMDHKHWKAKVEGDIKIGMERSTEAFTPYVKCLEEIALKEKIGVVNLNKPFLAEISKRPNDWQKLFVDGVHLGNDGSKIYFNELMNAIKKYYPECYPDNLPYKLPEYPDLLPDMSNLNP</sequence>
<dbReference type="PANTHER" id="PTHR14209:SF19">
    <property type="entry name" value="ISOAMYL ACETATE-HYDROLYZING ESTERASE 1 HOMOLOG"/>
    <property type="match status" value="1"/>
</dbReference>
<keyword evidence="3" id="KW-1185">Reference proteome</keyword>
<dbReference type="InterPro" id="IPR045136">
    <property type="entry name" value="Iah1-like"/>
</dbReference>
<reference evidence="2 3" key="1">
    <citation type="submission" date="2017-04" db="EMBL/GenBank/DDBJ databases">
        <authorList>
            <person name="Afonso C.L."/>
            <person name="Miller P.J."/>
            <person name="Scott M.A."/>
            <person name="Spackman E."/>
            <person name="Goraichik I."/>
            <person name="Dimitrov K.M."/>
            <person name="Suarez D.L."/>
            <person name="Swayne D.E."/>
        </authorList>
    </citation>
    <scope>NUCLEOTIDE SEQUENCE [LARGE SCALE GENOMIC DNA]</scope>
</reference>
<proteinExistence type="predicted"/>
<accession>A0A1X7QW54</accession>
<dbReference type="STRING" id="1789683.A0A1X7QW54"/>
<gene>
    <name evidence="2" type="ORF">KASA_0Q00044G</name>
</gene>
<dbReference type="AlphaFoldDB" id="A0A1X7QW54"/>
<evidence type="ECO:0000313" key="3">
    <source>
        <dbReference type="Proteomes" id="UP000196158"/>
    </source>
</evidence>
<protein>
    <submittedName>
        <fullName evidence="2">Similar to Saccharomyces cerevisiae YOR126C IAH1 Isoamyl acetate-hydrolyzing esterase</fullName>
    </submittedName>
</protein>
<evidence type="ECO:0000259" key="1">
    <source>
        <dbReference type="Pfam" id="PF13472"/>
    </source>
</evidence>
<feature type="domain" description="SGNH hydrolase-type esterase" evidence="1">
    <location>
        <begin position="8"/>
        <end position="202"/>
    </location>
</feature>
<dbReference type="EMBL" id="FXLY01000002">
    <property type="protein sequence ID" value="SMN17673.1"/>
    <property type="molecule type" value="Genomic_DNA"/>
</dbReference>
<dbReference type="SUPFAM" id="SSF52266">
    <property type="entry name" value="SGNH hydrolase"/>
    <property type="match status" value="1"/>
</dbReference>
<dbReference type="Pfam" id="PF13472">
    <property type="entry name" value="Lipase_GDSL_2"/>
    <property type="match status" value="1"/>
</dbReference>